<keyword evidence="2" id="KW-1185">Reference proteome</keyword>
<dbReference type="GeneTree" id="ENSGT00940000173218"/>
<dbReference type="PANTHER" id="PTHR15989">
    <property type="entry name" value="VEZATIN"/>
    <property type="match status" value="1"/>
</dbReference>
<reference evidence="1 2" key="1">
    <citation type="journal article" date="2010" name="PLoS Biol.">
        <title>Multi-platform next-generation sequencing of the domestic turkey (Meleagris gallopavo): genome assembly and analysis.</title>
        <authorList>
            <person name="Dalloul R.A."/>
            <person name="Long J.A."/>
            <person name="Zimin A.V."/>
            <person name="Aslam L."/>
            <person name="Beal K."/>
            <person name="Blomberg L.A."/>
            <person name="Bouffard P."/>
            <person name="Burt D.W."/>
            <person name="Crasta O."/>
            <person name="Crooijmans R.P."/>
            <person name="Cooper K."/>
            <person name="Coulombe R.A."/>
            <person name="De S."/>
            <person name="Delany M.E."/>
            <person name="Dodgson J.B."/>
            <person name="Dong J.J."/>
            <person name="Evans C."/>
            <person name="Frederickson K.M."/>
            <person name="Flicek P."/>
            <person name="Florea L."/>
            <person name="Folkerts O."/>
            <person name="Groenen M.A."/>
            <person name="Harkins T.T."/>
            <person name="Herrero J."/>
            <person name="Hoffmann S."/>
            <person name="Megens H.J."/>
            <person name="Jiang A."/>
            <person name="de Jong P."/>
            <person name="Kaiser P."/>
            <person name="Kim H."/>
            <person name="Kim K.W."/>
            <person name="Kim S."/>
            <person name="Langenberger D."/>
            <person name="Lee M.K."/>
            <person name="Lee T."/>
            <person name="Mane S."/>
            <person name="Marcais G."/>
            <person name="Marz M."/>
            <person name="McElroy A.P."/>
            <person name="Modise T."/>
            <person name="Nefedov M."/>
            <person name="Notredame C."/>
            <person name="Paton I.R."/>
            <person name="Payne W.S."/>
            <person name="Pertea G."/>
            <person name="Prickett D."/>
            <person name="Puiu D."/>
            <person name="Qioa D."/>
            <person name="Raineri E."/>
            <person name="Ruffier M."/>
            <person name="Salzberg S.L."/>
            <person name="Schatz M.C."/>
            <person name="Scheuring C."/>
            <person name="Schmidt C.J."/>
            <person name="Schroeder S."/>
            <person name="Searle S.M."/>
            <person name="Smith E.J."/>
            <person name="Smith J."/>
            <person name="Sonstegard T.S."/>
            <person name="Stadler P.F."/>
            <person name="Tafer H."/>
            <person name="Tu Z.J."/>
            <person name="Van Tassell C.P."/>
            <person name="Vilella A.J."/>
            <person name="Williams K.P."/>
            <person name="Yorke J.A."/>
            <person name="Zhang L."/>
            <person name="Zhang H.B."/>
            <person name="Zhang X."/>
            <person name="Zhang Y."/>
            <person name="Reed K.M."/>
        </authorList>
    </citation>
    <scope>NUCLEOTIDE SEQUENCE [LARGE SCALE GENOMIC DNA]</scope>
</reference>
<name>A0A803YBH3_MELGA</name>
<dbReference type="Ensembl" id="ENSMGAT00000031918.1">
    <property type="protein sequence ID" value="ENSMGAP00000029120.1"/>
    <property type="gene ID" value="ENSMGAG00000020794.1"/>
</dbReference>
<dbReference type="InParanoid" id="A0A803YBH3"/>
<dbReference type="Proteomes" id="UP000001645">
    <property type="component" value="Chromosome 1"/>
</dbReference>
<accession>A0A803YBH3</accession>
<sequence>VVFSKRNSPLYEYLQDLGHTDFEVCSSVSQKAKQCAVEEGQRERTVHTAQKVSILLFLNI</sequence>
<organism evidence="1 2">
    <name type="scientific">Meleagris gallopavo</name>
    <name type="common">Wild turkey</name>
    <dbReference type="NCBI Taxonomy" id="9103"/>
    <lineage>
        <taxon>Eukaryota</taxon>
        <taxon>Metazoa</taxon>
        <taxon>Chordata</taxon>
        <taxon>Craniata</taxon>
        <taxon>Vertebrata</taxon>
        <taxon>Euteleostomi</taxon>
        <taxon>Archelosauria</taxon>
        <taxon>Archosauria</taxon>
        <taxon>Dinosauria</taxon>
        <taxon>Saurischia</taxon>
        <taxon>Theropoda</taxon>
        <taxon>Coelurosauria</taxon>
        <taxon>Aves</taxon>
        <taxon>Neognathae</taxon>
        <taxon>Galloanserae</taxon>
        <taxon>Galliformes</taxon>
        <taxon>Phasianidae</taxon>
        <taxon>Meleagridinae</taxon>
        <taxon>Meleagris</taxon>
    </lineage>
</organism>
<evidence type="ECO:0000313" key="1">
    <source>
        <dbReference type="Ensembl" id="ENSMGAP00000029120.1"/>
    </source>
</evidence>
<reference evidence="1" key="2">
    <citation type="submission" date="2025-08" db="UniProtKB">
        <authorList>
            <consortium name="Ensembl"/>
        </authorList>
    </citation>
    <scope>IDENTIFICATION</scope>
</reference>
<dbReference type="AlphaFoldDB" id="A0A803YBH3"/>
<reference evidence="1" key="3">
    <citation type="submission" date="2025-09" db="UniProtKB">
        <authorList>
            <consortium name="Ensembl"/>
        </authorList>
    </citation>
    <scope>IDENTIFICATION</scope>
</reference>
<proteinExistence type="predicted"/>
<protein>
    <submittedName>
        <fullName evidence="1">Uncharacterized protein</fullName>
    </submittedName>
</protein>
<dbReference type="GO" id="GO:0098609">
    <property type="term" value="P:cell-cell adhesion"/>
    <property type="evidence" value="ECO:0007669"/>
    <property type="project" value="InterPro"/>
</dbReference>
<evidence type="ECO:0000313" key="2">
    <source>
        <dbReference type="Proteomes" id="UP000001645"/>
    </source>
</evidence>
<dbReference type="GO" id="GO:0005886">
    <property type="term" value="C:plasma membrane"/>
    <property type="evidence" value="ECO:0007669"/>
    <property type="project" value="TreeGrafter"/>
</dbReference>
<dbReference type="PANTHER" id="PTHR15989:SF5">
    <property type="entry name" value="VEZATIN"/>
    <property type="match status" value="1"/>
</dbReference>
<dbReference type="InterPro" id="IPR026858">
    <property type="entry name" value="Vezatin"/>
</dbReference>